<dbReference type="Proteomes" id="UP000014064">
    <property type="component" value="Unassembled WGS sequence"/>
</dbReference>
<protein>
    <submittedName>
        <fullName evidence="2">Uncharacterized protein</fullName>
    </submittedName>
</protein>
<name>R9ACW2_WALI9</name>
<dbReference type="AlphaFoldDB" id="R9ACW2"/>
<dbReference type="HOGENOM" id="CLU_2252142_0_0_1"/>
<dbReference type="EMBL" id="KE007237">
    <property type="protein sequence ID" value="EOQ99982.1"/>
    <property type="molecule type" value="Genomic_DNA"/>
</dbReference>
<dbReference type="OrthoDB" id="10438630at2759"/>
<keyword evidence="3" id="KW-1185">Reference proteome</keyword>
<dbReference type="OMA" id="NRRQDSH"/>
<accession>R9ACW2</accession>
<feature type="region of interest" description="Disordered" evidence="1">
    <location>
        <begin position="76"/>
        <end position="104"/>
    </location>
</feature>
<evidence type="ECO:0000313" key="3">
    <source>
        <dbReference type="Proteomes" id="UP000014064"/>
    </source>
</evidence>
<feature type="region of interest" description="Disordered" evidence="1">
    <location>
        <begin position="17"/>
        <end position="39"/>
    </location>
</feature>
<dbReference type="RefSeq" id="XP_009269210.1">
    <property type="nucleotide sequence ID" value="XM_009270935.1"/>
</dbReference>
<organism evidence="2 3">
    <name type="scientific">Wallemia ichthyophaga (strain EXF-994 / CBS 113033)</name>
    <dbReference type="NCBI Taxonomy" id="1299270"/>
    <lineage>
        <taxon>Eukaryota</taxon>
        <taxon>Fungi</taxon>
        <taxon>Dikarya</taxon>
        <taxon>Basidiomycota</taxon>
        <taxon>Wallemiomycotina</taxon>
        <taxon>Wallemiomycetes</taxon>
        <taxon>Wallemiales</taxon>
        <taxon>Wallemiaceae</taxon>
        <taxon>Wallemia</taxon>
    </lineage>
</organism>
<dbReference type="KEGG" id="wic:J056_001212"/>
<reference evidence="3" key="1">
    <citation type="journal article" date="2013" name="BMC Genomics">
        <title>Genome and transcriptome sequencing of the halophilic fungus Wallemia ichthyophaga: haloadaptations present and absent.</title>
        <authorList>
            <person name="Zajc J."/>
            <person name="Liu Y."/>
            <person name="Dai W."/>
            <person name="Yang Z."/>
            <person name="Hu J."/>
            <person name="Gostincar C."/>
            <person name="Gunde-Cimerman N."/>
        </authorList>
    </citation>
    <scope>NUCLEOTIDE SEQUENCE [LARGE SCALE GENOMIC DNA]</scope>
    <source>
        <strain evidence="3">EXF-994 / CBS 113033</strain>
    </source>
</reference>
<proteinExistence type="predicted"/>
<evidence type="ECO:0000256" key="1">
    <source>
        <dbReference type="SAM" id="MobiDB-lite"/>
    </source>
</evidence>
<gene>
    <name evidence="2" type="ORF">J056_001212</name>
</gene>
<evidence type="ECO:0000313" key="2">
    <source>
        <dbReference type="EMBL" id="EOQ99982.1"/>
    </source>
</evidence>
<dbReference type="GeneID" id="20374164"/>
<sequence>MKFALIALAAAASAVPLNRRQDSHVTTSNLDKLRDENNSLPESGVYRLDIVPGRKEGESSIELVPDENGSIIFQNNESEGMSKHGNGTAVVDSHKEEEEDQDQD</sequence>